<dbReference type="Proteomes" id="UP000010411">
    <property type="component" value="Unassembled WGS sequence"/>
</dbReference>
<feature type="domain" description="HTH cro/C1-type" evidence="2">
    <location>
        <begin position="33"/>
        <end position="87"/>
    </location>
</feature>
<dbReference type="GO" id="GO:0003677">
    <property type="term" value="F:DNA binding"/>
    <property type="evidence" value="ECO:0007669"/>
    <property type="project" value="InterPro"/>
</dbReference>
<protein>
    <submittedName>
        <fullName evidence="3">Toxin-antitoxin system, antitoxin component, Xre family</fullName>
    </submittedName>
</protein>
<sequence length="298" mass="33136">MRVTRSLNTRPRGVHMSGRPPMTARRLRLAVELRKLRERAGMTVTEAARTLGTSQGQLSNVESARFGVSPDRVRALARIYSCADQAFVEALVDMATDKTFGWWESYRDVLPSGLLDLAELEHHATGIRTAYTTHMPGLLQTADHAREIFRHVIPPPTSPEVEHRVSHRVKRQSILYGPSPTPYRTVVHEAALRMSVGGRNVARAQLQHLLDMSEQAHITIRVLPFGVGAFPGSGQSINYLHGAVSQLDTAQLDQFHGPVMLDAEALLEKYRHLLDVVEATALTPEKSRDLIHSIAQDL</sequence>
<dbReference type="Pfam" id="PF19054">
    <property type="entry name" value="DUF5753"/>
    <property type="match status" value="1"/>
</dbReference>
<feature type="region of interest" description="Disordered" evidence="1">
    <location>
        <begin position="1"/>
        <end position="20"/>
    </location>
</feature>
<evidence type="ECO:0000259" key="2">
    <source>
        <dbReference type="PROSITE" id="PS50943"/>
    </source>
</evidence>
<comment type="caution">
    <text evidence="3">The sequence shown here is derived from an EMBL/GenBank/DDBJ whole genome shotgun (WGS) entry which is preliminary data.</text>
</comment>
<dbReference type="EMBL" id="AEJC01000208">
    <property type="protein sequence ID" value="EKX66599.1"/>
    <property type="molecule type" value="Genomic_DNA"/>
</dbReference>
<dbReference type="PATRIC" id="fig|698759.3.peg.2797"/>
<dbReference type="PROSITE" id="PS50943">
    <property type="entry name" value="HTH_CROC1"/>
    <property type="match status" value="1"/>
</dbReference>
<dbReference type="CDD" id="cd00093">
    <property type="entry name" value="HTH_XRE"/>
    <property type="match status" value="1"/>
</dbReference>
<dbReference type="InterPro" id="IPR010982">
    <property type="entry name" value="Lambda_DNA-bd_dom_sf"/>
</dbReference>
<evidence type="ECO:0000256" key="1">
    <source>
        <dbReference type="SAM" id="MobiDB-lite"/>
    </source>
</evidence>
<dbReference type="InterPro" id="IPR001387">
    <property type="entry name" value="Cro/C1-type_HTH"/>
</dbReference>
<gene>
    <name evidence="3" type="ORF">STRIP9103_04063</name>
</gene>
<evidence type="ECO:0000313" key="4">
    <source>
        <dbReference type="Proteomes" id="UP000010411"/>
    </source>
</evidence>
<proteinExistence type="predicted"/>
<dbReference type="Pfam" id="PF13560">
    <property type="entry name" value="HTH_31"/>
    <property type="match status" value="1"/>
</dbReference>
<organism evidence="3 4">
    <name type="scientific">Streptomyces ipomoeae 91-03</name>
    <dbReference type="NCBI Taxonomy" id="698759"/>
    <lineage>
        <taxon>Bacteria</taxon>
        <taxon>Bacillati</taxon>
        <taxon>Actinomycetota</taxon>
        <taxon>Actinomycetes</taxon>
        <taxon>Kitasatosporales</taxon>
        <taxon>Streptomycetaceae</taxon>
        <taxon>Streptomyces</taxon>
    </lineage>
</organism>
<dbReference type="AlphaFoldDB" id="L1L1C4"/>
<dbReference type="SMART" id="SM00530">
    <property type="entry name" value="HTH_XRE"/>
    <property type="match status" value="1"/>
</dbReference>
<dbReference type="InterPro" id="IPR043917">
    <property type="entry name" value="DUF5753"/>
</dbReference>
<dbReference type="Gene3D" id="1.10.260.40">
    <property type="entry name" value="lambda repressor-like DNA-binding domains"/>
    <property type="match status" value="1"/>
</dbReference>
<dbReference type="SUPFAM" id="SSF47413">
    <property type="entry name" value="lambda repressor-like DNA-binding domains"/>
    <property type="match status" value="1"/>
</dbReference>
<accession>L1L1C4</accession>
<reference evidence="3 4" key="1">
    <citation type="submission" date="2012-11" db="EMBL/GenBank/DDBJ databases">
        <authorList>
            <person name="Huguet-Tapia J.C."/>
            <person name="Durkin A.S."/>
            <person name="Pettis G.S."/>
            <person name="Badger J.H."/>
        </authorList>
    </citation>
    <scope>NUCLEOTIDE SEQUENCE [LARGE SCALE GENOMIC DNA]</scope>
    <source>
        <strain evidence="3 4">91-03</strain>
    </source>
</reference>
<evidence type="ECO:0000313" key="3">
    <source>
        <dbReference type="EMBL" id="EKX66599.1"/>
    </source>
</evidence>
<keyword evidence="4" id="KW-1185">Reference proteome</keyword>
<name>L1L1C4_9ACTN</name>